<keyword evidence="7" id="KW-0732">Signal</keyword>
<dbReference type="InterPro" id="IPR002541">
    <property type="entry name" value="Cyt_c_assembly"/>
</dbReference>
<feature type="transmembrane region" description="Helical" evidence="6">
    <location>
        <begin position="444"/>
        <end position="469"/>
    </location>
</feature>
<keyword evidence="3" id="KW-0201">Cytochrome c-type biogenesis</keyword>
<evidence type="ECO:0000256" key="7">
    <source>
        <dbReference type="SAM" id="SignalP"/>
    </source>
</evidence>
<dbReference type="GO" id="GO:0005886">
    <property type="term" value="C:plasma membrane"/>
    <property type="evidence" value="ECO:0007669"/>
    <property type="project" value="TreeGrafter"/>
</dbReference>
<feature type="domain" description="Cytochrome c assembly protein" evidence="8">
    <location>
        <begin position="380"/>
        <end position="576"/>
    </location>
</feature>
<accession>A0A2W5PU34</accession>
<evidence type="ECO:0000256" key="5">
    <source>
        <dbReference type="ARBA" id="ARBA00023136"/>
    </source>
</evidence>
<comment type="subcellular location">
    <subcellularLocation>
        <location evidence="1">Membrane</location>
        <topology evidence="1">Multi-pass membrane protein</topology>
    </subcellularLocation>
</comment>
<dbReference type="AlphaFoldDB" id="A0A2W5PU34"/>
<feature type="signal peptide" evidence="7">
    <location>
        <begin position="1"/>
        <end position="21"/>
    </location>
</feature>
<dbReference type="PANTHER" id="PTHR30071:SF1">
    <property type="entry name" value="CYTOCHROME B_B6 PROTEIN-RELATED"/>
    <property type="match status" value="1"/>
</dbReference>
<dbReference type="PANTHER" id="PTHR30071">
    <property type="entry name" value="HEME EXPORTER PROTEIN C"/>
    <property type="match status" value="1"/>
</dbReference>
<feature type="transmembrane region" description="Helical" evidence="6">
    <location>
        <begin position="489"/>
        <end position="509"/>
    </location>
</feature>
<evidence type="ECO:0000256" key="3">
    <source>
        <dbReference type="ARBA" id="ARBA00022748"/>
    </source>
</evidence>
<evidence type="ECO:0000259" key="8">
    <source>
        <dbReference type="Pfam" id="PF01578"/>
    </source>
</evidence>
<feature type="transmembrane region" description="Helical" evidence="6">
    <location>
        <begin position="320"/>
        <end position="339"/>
    </location>
</feature>
<dbReference type="Pfam" id="PF01578">
    <property type="entry name" value="Cytochrom_C_asm"/>
    <property type="match status" value="1"/>
</dbReference>
<organism evidence="9 10">
    <name type="scientific">Micavibrio aeruginosavorus</name>
    <dbReference type="NCBI Taxonomy" id="349221"/>
    <lineage>
        <taxon>Bacteria</taxon>
        <taxon>Pseudomonadati</taxon>
        <taxon>Bdellovibrionota</taxon>
        <taxon>Bdellovibrionia</taxon>
        <taxon>Bdellovibrionales</taxon>
        <taxon>Pseudobdellovibrionaceae</taxon>
        <taxon>Micavibrio</taxon>
    </lineage>
</organism>
<proteinExistence type="predicted"/>
<feature type="transmembrane region" description="Helical" evidence="6">
    <location>
        <begin position="580"/>
        <end position="606"/>
    </location>
</feature>
<dbReference type="GO" id="GO:0020037">
    <property type="term" value="F:heme binding"/>
    <property type="evidence" value="ECO:0007669"/>
    <property type="project" value="InterPro"/>
</dbReference>
<evidence type="ECO:0000256" key="4">
    <source>
        <dbReference type="ARBA" id="ARBA00022989"/>
    </source>
</evidence>
<dbReference type="EMBL" id="QFQB01000006">
    <property type="protein sequence ID" value="PZQ48277.1"/>
    <property type="molecule type" value="Genomic_DNA"/>
</dbReference>
<dbReference type="InterPro" id="IPR045062">
    <property type="entry name" value="Cyt_c_biogenesis_CcsA/CcmC"/>
</dbReference>
<feature type="transmembrane region" description="Helical" evidence="6">
    <location>
        <begin position="407"/>
        <end position="424"/>
    </location>
</feature>
<evidence type="ECO:0000256" key="2">
    <source>
        <dbReference type="ARBA" id="ARBA00022692"/>
    </source>
</evidence>
<keyword evidence="4 6" id="KW-1133">Transmembrane helix</keyword>
<feature type="transmembrane region" description="Helical" evidence="6">
    <location>
        <begin position="379"/>
        <end position="400"/>
    </location>
</feature>
<feature type="transmembrane region" description="Helical" evidence="6">
    <location>
        <begin position="524"/>
        <end position="541"/>
    </location>
</feature>
<keyword evidence="5 6" id="KW-0472">Membrane</keyword>
<evidence type="ECO:0000313" key="10">
    <source>
        <dbReference type="Proteomes" id="UP000249417"/>
    </source>
</evidence>
<name>A0A2W5PU34_9BACT</name>
<comment type="caution">
    <text evidence="9">The sequence shown here is derived from an EMBL/GenBank/DDBJ whole genome shotgun (WGS) entry which is preliminary data.</text>
</comment>
<gene>
    <name evidence="9" type="ORF">DI551_01960</name>
</gene>
<sequence length="612" mass="69386">MRFFSLILLILAFAFCSNAQAKSALDYDYFAQIPIQHEGRIKPLDTFARQTLRTISGHERLDGMDASSWLAETIFDPAQALQRPIFHTTQAVNLNLPTREKPYYSYAEIVAMLQKHGQSIVQLAQSDEKTWTPEQAELMRLQEISILYTQLLRSFSFLLPLNIELPESLARAWKISPEKTFTLQEFRRYSAKLKDSIQKIVTRKGDNPQNYSEEELAIVRLSFEMNVLEEAGTNNTLFRIAPGAWNEGKDEWFSPWMLTKSGQANDKSAQYLKLWQNMAYAYLLQDPVAWNEVTDKTLKEASNYAPSTIKLELEKFYNETAPLTVALISYLLSFLCFLMTSIHRQKPWYSLSYGLLFLGGIFHATTIGVRIFILDRPPVGTLYESILFVSAICVLASLLMERRRKDMNGLIVGCLSGLGLLFIAQSFAQDDTMKMLVAVLNTNFWLATHVLCITMGYAWCLIVSILAHIWLLRSCLNKNASMLLPPIKALTLVALLFTAVGTILGGIWADQSWGRFWGWDPKENGALLIVLWIIWVLHARYSGHLKQISGMIALAALSIIVALAWFGVNLLNVGLHSYGFISGVAYSLLFFFLAETALLCSAFWILNKRRMA</sequence>
<dbReference type="GO" id="GO:0017004">
    <property type="term" value="P:cytochrome complex assembly"/>
    <property type="evidence" value="ECO:0007669"/>
    <property type="project" value="UniProtKB-KW"/>
</dbReference>
<keyword evidence="2 6" id="KW-0812">Transmembrane</keyword>
<dbReference type="Proteomes" id="UP000249417">
    <property type="component" value="Unassembled WGS sequence"/>
</dbReference>
<feature type="transmembrane region" description="Helical" evidence="6">
    <location>
        <begin position="351"/>
        <end position="373"/>
    </location>
</feature>
<feature type="transmembrane region" description="Helical" evidence="6">
    <location>
        <begin position="548"/>
        <end position="568"/>
    </location>
</feature>
<evidence type="ECO:0000313" key="9">
    <source>
        <dbReference type="EMBL" id="PZQ48277.1"/>
    </source>
</evidence>
<evidence type="ECO:0000256" key="1">
    <source>
        <dbReference type="ARBA" id="ARBA00004141"/>
    </source>
</evidence>
<protein>
    <recommendedName>
        <fullName evidence="8">Cytochrome c assembly protein domain-containing protein</fullName>
    </recommendedName>
</protein>
<evidence type="ECO:0000256" key="6">
    <source>
        <dbReference type="SAM" id="Phobius"/>
    </source>
</evidence>
<feature type="chain" id="PRO_5015984389" description="Cytochrome c assembly protein domain-containing protein" evidence="7">
    <location>
        <begin position="22"/>
        <end position="612"/>
    </location>
</feature>
<reference evidence="9 10" key="1">
    <citation type="submission" date="2017-08" db="EMBL/GenBank/DDBJ databases">
        <title>Infants hospitalized years apart are colonized by the same room-sourced microbial strains.</title>
        <authorList>
            <person name="Brooks B."/>
            <person name="Olm M.R."/>
            <person name="Firek B.A."/>
            <person name="Baker R."/>
            <person name="Thomas B.C."/>
            <person name="Morowitz M.J."/>
            <person name="Banfield J.F."/>
        </authorList>
    </citation>
    <scope>NUCLEOTIDE SEQUENCE [LARGE SCALE GENOMIC DNA]</scope>
    <source>
        <strain evidence="9">S2_005_002_R2_29</strain>
    </source>
</reference>